<dbReference type="PANTHER" id="PTHR42663:SF4">
    <property type="entry name" value="SLL1036 PROTEIN"/>
    <property type="match status" value="1"/>
</dbReference>
<comment type="caution">
    <text evidence="2">The sequence shown here is derived from an EMBL/GenBank/DDBJ whole genome shotgun (WGS) entry which is preliminary data.</text>
</comment>
<evidence type="ECO:0000259" key="1">
    <source>
        <dbReference type="Pfam" id="PF12706"/>
    </source>
</evidence>
<feature type="domain" description="Metallo-beta-lactamase" evidence="1">
    <location>
        <begin position="107"/>
        <end position="361"/>
    </location>
</feature>
<dbReference type="Proteomes" id="UP000019141">
    <property type="component" value="Unassembled WGS sequence"/>
</dbReference>
<sequence length="399" mass="45437">MRDASKQNYNLKIHLYGVQGSGSIFMSRADRLAYHDLMDLRLLEQVFNDLSKYARPDGQINCTLEQILGGELSPQTLRAYRKRFNVEEARVYGGWTTCVRIGTGDGHNIVIDLGSGFRNCARDLQNEWGDREQRLLSILGTHSHYDHTEGFDQAAVCFDPRNTIRLYGNRQYLQAIDQNLGIFTHEVDANLLGVQTPLHYEIMPATFESCELRDLSRDPPPAPGKDRLAQSYHHLSDPIHIGATRITAVEVFHPAPCLTYRIEHGGKVFVFCTDHELRHGDDPDDPKQKASEQAEERLWQLAYGADVLYRDGQFFRAEYDGLQGIGESKGVSRVDWGHSCIEDVMEMAEACQIQTTYIGHHDPNRDWAERNWITEGLKRKSEQIGRCFQLAEAESIIVL</sequence>
<dbReference type="EMBL" id="AZHW01001503">
    <property type="protein sequence ID" value="ETW92390.1"/>
    <property type="molecule type" value="Genomic_DNA"/>
</dbReference>
<evidence type="ECO:0000313" key="3">
    <source>
        <dbReference type="Proteomes" id="UP000019141"/>
    </source>
</evidence>
<name>W4L3Z9_ENTF1</name>
<dbReference type="SUPFAM" id="SSF56281">
    <property type="entry name" value="Metallo-hydrolase/oxidoreductase"/>
    <property type="match status" value="1"/>
</dbReference>
<dbReference type="PANTHER" id="PTHR42663">
    <property type="entry name" value="HYDROLASE C777.06C-RELATED-RELATED"/>
    <property type="match status" value="1"/>
</dbReference>
<accession>W4L3Z9</accession>
<dbReference type="Pfam" id="PF12706">
    <property type="entry name" value="Lactamase_B_2"/>
    <property type="match status" value="1"/>
</dbReference>
<dbReference type="AlphaFoldDB" id="W4L3Z9"/>
<dbReference type="InterPro" id="IPR036866">
    <property type="entry name" value="RibonucZ/Hydroxyglut_hydro"/>
</dbReference>
<dbReference type="InterPro" id="IPR001279">
    <property type="entry name" value="Metallo-B-lactamas"/>
</dbReference>
<dbReference type="Gene3D" id="3.60.15.10">
    <property type="entry name" value="Ribonuclease Z/Hydroxyacylglutathione hydrolase-like"/>
    <property type="match status" value="1"/>
</dbReference>
<gene>
    <name evidence="2" type="ORF">ETSY1_43840</name>
</gene>
<reference evidence="2 3" key="1">
    <citation type="journal article" date="2014" name="Nature">
        <title>An environmental bacterial taxon with a large and distinct metabolic repertoire.</title>
        <authorList>
            <person name="Wilson M.C."/>
            <person name="Mori T."/>
            <person name="Ruckert C."/>
            <person name="Uria A.R."/>
            <person name="Helf M.J."/>
            <person name="Takada K."/>
            <person name="Gernert C."/>
            <person name="Steffens U.A."/>
            <person name="Heycke N."/>
            <person name="Schmitt S."/>
            <person name="Rinke C."/>
            <person name="Helfrich E.J."/>
            <person name="Brachmann A.O."/>
            <person name="Gurgui C."/>
            <person name="Wakimoto T."/>
            <person name="Kracht M."/>
            <person name="Crusemann M."/>
            <person name="Hentschel U."/>
            <person name="Abe I."/>
            <person name="Matsunaga S."/>
            <person name="Kalinowski J."/>
            <person name="Takeyama H."/>
            <person name="Piel J."/>
        </authorList>
    </citation>
    <scope>NUCLEOTIDE SEQUENCE [LARGE SCALE GENOMIC DNA]</scope>
    <source>
        <strain evidence="3">TSY1</strain>
    </source>
</reference>
<protein>
    <recommendedName>
        <fullName evidence="1">Metallo-beta-lactamase domain-containing protein</fullName>
    </recommendedName>
</protein>
<organism evidence="2 3">
    <name type="scientific">Entotheonella factor</name>
    <dbReference type="NCBI Taxonomy" id="1429438"/>
    <lineage>
        <taxon>Bacteria</taxon>
        <taxon>Pseudomonadati</taxon>
        <taxon>Nitrospinota/Tectimicrobiota group</taxon>
        <taxon>Candidatus Tectimicrobiota</taxon>
        <taxon>Candidatus Entotheonellia</taxon>
        <taxon>Candidatus Entotheonellales</taxon>
        <taxon>Candidatus Entotheonellaceae</taxon>
        <taxon>Candidatus Entotheonella</taxon>
    </lineage>
</organism>
<keyword evidence="3" id="KW-1185">Reference proteome</keyword>
<proteinExistence type="predicted"/>
<evidence type="ECO:0000313" key="2">
    <source>
        <dbReference type="EMBL" id="ETW92390.1"/>
    </source>
</evidence>
<dbReference type="HOGENOM" id="CLU_690169_0_0_7"/>